<dbReference type="InterPro" id="IPR050086">
    <property type="entry name" value="MetN_ABC_transporter-like"/>
</dbReference>
<proteinExistence type="inferred from homology"/>
<dbReference type="GO" id="GO:0005886">
    <property type="term" value="C:plasma membrane"/>
    <property type="evidence" value="ECO:0007669"/>
    <property type="project" value="UniProtKB-SubCell"/>
</dbReference>
<dbReference type="Proteomes" id="UP000007843">
    <property type="component" value="Chromosome"/>
</dbReference>
<feature type="domain" description="ABC transporter" evidence="9">
    <location>
        <begin position="8"/>
        <end position="251"/>
    </location>
</feature>
<evidence type="ECO:0000259" key="9">
    <source>
        <dbReference type="PROSITE" id="PS50893"/>
    </source>
</evidence>
<evidence type="ECO:0000313" key="10">
    <source>
        <dbReference type="EMBL" id="AEX05027.1"/>
    </source>
</evidence>
<dbReference type="PROSITE" id="PS50893">
    <property type="entry name" value="ABC_TRANSPORTER_2"/>
    <property type="match status" value="1"/>
</dbReference>
<dbReference type="Pfam" id="PF00005">
    <property type="entry name" value="ABC_tran"/>
    <property type="match status" value="1"/>
</dbReference>
<accession>A0A0H3HBY6</accession>
<dbReference type="AlphaFoldDB" id="A0A0H3HBY6"/>
<dbReference type="InterPro" id="IPR003439">
    <property type="entry name" value="ABC_transporter-like_ATP-bd"/>
</dbReference>
<keyword evidence="6" id="KW-0067">ATP-binding</keyword>
<dbReference type="PIRSF" id="PIRSF039085">
    <property type="entry name" value="ABC_ATPase_HisP"/>
    <property type="match status" value="1"/>
</dbReference>
<keyword evidence="4" id="KW-1003">Cell membrane</keyword>
<name>A0A0H3HBY6_KLEM8</name>
<keyword evidence="7" id="KW-0029">Amino-acid transport</keyword>
<dbReference type="InterPro" id="IPR030679">
    <property type="entry name" value="ABC_ATPase_HisP-typ"/>
</dbReference>
<dbReference type="FunFam" id="3.40.50.300:FF:000020">
    <property type="entry name" value="Amino acid ABC transporter ATP-binding component"/>
    <property type="match status" value="1"/>
</dbReference>
<evidence type="ECO:0000256" key="3">
    <source>
        <dbReference type="ARBA" id="ARBA00022448"/>
    </source>
</evidence>
<dbReference type="GO" id="GO:0016887">
    <property type="term" value="F:ATP hydrolysis activity"/>
    <property type="evidence" value="ECO:0007669"/>
    <property type="project" value="InterPro"/>
</dbReference>
<protein>
    <submittedName>
        <fullName evidence="10">ABC transporter-like protein</fullName>
    </submittedName>
</protein>
<dbReference type="PROSITE" id="PS00211">
    <property type="entry name" value="ABC_TRANSPORTER_1"/>
    <property type="match status" value="1"/>
</dbReference>
<dbReference type="SUPFAM" id="SSF52540">
    <property type="entry name" value="P-loop containing nucleoside triphosphate hydrolases"/>
    <property type="match status" value="1"/>
</dbReference>
<dbReference type="Gene3D" id="3.40.50.300">
    <property type="entry name" value="P-loop containing nucleotide triphosphate hydrolases"/>
    <property type="match status" value="1"/>
</dbReference>
<dbReference type="KEGG" id="kox:KOX_16525"/>
<evidence type="ECO:0000313" key="11">
    <source>
        <dbReference type="Proteomes" id="UP000007843"/>
    </source>
</evidence>
<gene>
    <name evidence="10" type="ordered locus">KOX_16525</name>
</gene>
<dbReference type="SMART" id="SM00382">
    <property type="entry name" value="AAA"/>
    <property type="match status" value="1"/>
</dbReference>
<keyword evidence="5" id="KW-0547">Nucleotide-binding</keyword>
<evidence type="ECO:0000256" key="2">
    <source>
        <dbReference type="ARBA" id="ARBA00005417"/>
    </source>
</evidence>
<dbReference type="InterPro" id="IPR017871">
    <property type="entry name" value="ABC_transporter-like_CS"/>
</dbReference>
<evidence type="ECO:0000256" key="7">
    <source>
        <dbReference type="ARBA" id="ARBA00022970"/>
    </source>
</evidence>
<reference evidence="10 11" key="1">
    <citation type="journal article" date="2012" name="J. Bacteriol.">
        <title>Complete genome sequence of Klebsiella oxytoca KCTC 1686, used in production of 2,3-butanediol.</title>
        <authorList>
            <person name="Shin S.H."/>
            <person name="Kim S."/>
            <person name="Kim J.Y."/>
            <person name="Lee S."/>
            <person name="Um Y."/>
            <person name="Oh M.K."/>
            <person name="Kim Y.R."/>
            <person name="Lee J."/>
            <person name="Yang K.S."/>
        </authorList>
    </citation>
    <scope>NUCLEOTIDE SEQUENCE [LARGE SCALE GENOMIC DNA]</scope>
    <source>
        <strain evidence="11">ATCC 8724 / DSM 4798 / JCM 20051 / NBRC 3318 / NRRL B-199 / KCTC 1686</strain>
    </source>
</reference>
<evidence type="ECO:0000256" key="4">
    <source>
        <dbReference type="ARBA" id="ARBA00022475"/>
    </source>
</evidence>
<comment type="subcellular location">
    <subcellularLocation>
        <location evidence="1">Cell inner membrane</location>
        <topology evidence="1">Peripheral membrane protein</topology>
    </subcellularLocation>
</comment>
<dbReference type="CDD" id="cd03262">
    <property type="entry name" value="ABC_HisP_GlnQ"/>
    <property type="match status" value="1"/>
</dbReference>
<sequence length="259" mass="28980">MSEKKVVMRIRALHKRFGAQSVLQGIDLDIYAGEKIAIIGGSGSGKSTLLRCLNFMEIPSAGTVELDGVTLGKIDSRGQRRYSEKQLSDVRQRVGMVFQQFNLFPHLTVLQNVSEALISVKKMRREEAMRIAHAQLEKVGLGHKHQAWPGSLSGGQQQRVAIARALAMAPEIILFDEPTSSLDPELVGEVLHTIRELADEGRTLLLVTHELGFAWHFADRVIFIENGVIHEMGTPEEVLRHPRQPRTQAFLSRFAERAF</sequence>
<dbReference type="GO" id="GO:0015424">
    <property type="term" value="F:ABC-type amino acid transporter activity"/>
    <property type="evidence" value="ECO:0007669"/>
    <property type="project" value="InterPro"/>
</dbReference>
<dbReference type="PANTHER" id="PTHR43166:SF35">
    <property type="entry name" value="L-CYSTINE IMPORT ATP-BINDING PROTEIN TCYN"/>
    <property type="match status" value="1"/>
</dbReference>
<dbReference type="InterPro" id="IPR027417">
    <property type="entry name" value="P-loop_NTPase"/>
</dbReference>
<comment type="similarity">
    <text evidence="2">Belongs to the ABC transporter superfamily.</text>
</comment>
<dbReference type="HOGENOM" id="CLU_000604_1_22_6"/>
<evidence type="ECO:0000256" key="6">
    <source>
        <dbReference type="ARBA" id="ARBA00022840"/>
    </source>
</evidence>
<keyword evidence="8" id="KW-0472">Membrane</keyword>
<dbReference type="PANTHER" id="PTHR43166">
    <property type="entry name" value="AMINO ACID IMPORT ATP-BINDING PROTEIN"/>
    <property type="match status" value="1"/>
</dbReference>
<keyword evidence="3" id="KW-0813">Transport</keyword>
<evidence type="ECO:0000256" key="8">
    <source>
        <dbReference type="ARBA" id="ARBA00023136"/>
    </source>
</evidence>
<organism evidence="10 11">
    <name type="scientific">Klebsiella michiganensis (strain ATCC 8724 / DSM 4798 / JCM 20051 / NBRC 3318 / NRRL B-199 / KCTC 1686 / BUCSAV 143 / CCM 1901)</name>
    <dbReference type="NCBI Taxonomy" id="1006551"/>
    <lineage>
        <taxon>Bacteria</taxon>
        <taxon>Pseudomonadati</taxon>
        <taxon>Pseudomonadota</taxon>
        <taxon>Gammaproteobacteria</taxon>
        <taxon>Enterobacterales</taxon>
        <taxon>Enterobacteriaceae</taxon>
        <taxon>Klebsiella/Raoultella group</taxon>
        <taxon>Klebsiella</taxon>
    </lineage>
</organism>
<dbReference type="InterPro" id="IPR003593">
    <property type="entry name" value="AAA+_ATPase"/>
</dbReference>
<evidence type="ECO:0000256" key="1">
    <source>
        <dbReference type="ARBA" id="ARBA00004417"/>
    </source>
</evidence>
<dbReference type="EMBL" id="CP003218">
    <property type="protein sequence ID" value="AEX05027.1"/>
    <property type="molecule type" value="Genomic_DNA"/>
</dbReference>
<evidence type="ECO:0000256" key="5">
    <source>
        <dbReference type="ARBA" id="ARBA00022741"/>
    </source>
</evidence>
<dbReference type="GO" id="GO:0005524">
    <property type="term" value="F:ATP binding"/>
    <property type="evidence" value="ECO:0007669"/>
    <property type="project" value="UniProtKB-KW"/>
</dbReference>
<dbReference type="RefSeq" id="WP_014228719.1">
    <property type="nucleotide sequence ID" value="NC_016612.1"/>
</dbReference>